<dbReference type="SUPFAM" id="SSF57783">
    <property type="entry name" value="Zinc beta-ribbon"/>
    <property type="match status" value="1"/>
</dbReference>
<gene>
    <name evidence="12" type="ORF">BBBOND_0200280</name>
</gene>
<dbReference type="GO" id="GO:0005666">
    <property type="term" value="C:RNA polymerase III complex"/>
    <property type="evidence" value="ECO:0007669"/>
    <property type="project" value="TreeGrafter"/>
</dbReference>
<evidence type="ECO:0000256" key="6">
    <source>
        <dbReference type="ARBA" id="ARBA00023242"/>
    </source>
</evidence>
<feature type="binding site" evidence="8">
    <location>
        <position position="8"/>
    </location>
    <ligand>
        <name>Zn(2+)</name>
        <dbReference type="ChEBI" id="CHEBI:29105"/>
        <label>1</label>
    </ligand>
</feature>
<name>A0A061D292_BABBI</name>
<organism evidence="12 13">
    <name type="scientific">Babesia bigemina</name>
    <dbReference type="NCBI Taxonomy" id="5866"/>
    <lineage>
        <taxon>Eukaryota</taxon>
        <taxon>Sar</taxon>
        <taxon>Alveolata</taxon>
        <taxon>Apicomplexa</taxon>
        <taxon>Aconoidasida</taxon>
        <taxon>Piroplasmida</taxon>
        <taxon>Babesiidae</taxon>
        <taxon>Babesia</taxon>
    </lineage>
</organism>
<accession>A0A061D292</accession>
<reference evidence="13" key="1">
    <citation type="submission" date="2014-06" db="EMBL/GenBank/DDBJ databases">
        <authorList>
            <person name="Aslett M."/>
            <person name="De Silva N."/>
        </authorList>
    </citation>
    <scope>NUCLEOTIDE SEQUENCE [LARGE SCALE GENOMIC DNA]</scope>
    <source>
        <strain evidence="13">Bond</strain>
    </source>
</reference>
<dbReference type="PANTHER" id="PTHR11239">
    <property type="entry name" value="DNA-DIRECTED RNA POLYMERASE"/>
    <property type="match status" value="1"/>
</dbReference>
<feature type="binding site" evidence="8">
    <location>
        <position position="103"/>
    </location>
    <ligand>
        <name>Zn(2+)</name>
        <dbReference type="ChEBI" id="CHEBI:29105"/>
        <label>2</label>
    </ligand>
</feature>
<evidence type="ECO:0000256" key="5">
    <source>
        <dbReference type="ARBA" id="ARBA00022833"/>
    </source>
</evidence>
<feature type="binding site" evidence="8">
    <location>
        <position position="75"/>
    </location>
    <ligand>
        <name>Zn(2+)</name>
        <dbReference type="ChEBI" id="CHEBI:29105"/>
        <label>2</label>
    </ligand>
</feature>
<dbReference type="Proteomes" id="UP000033188">
    <property type="component" value="Chromosome 2"/>
</dbReference>
<evidence type="ECO:0000256" key="9">
    <source>
        <dbReference type="PIRSR" id="PIRSR005586-2"/>
    </source>
</evidence>
<feature type="binding site" evidence="8">
    <location>
        <position position="26"/>
    </location>
    <ligand>
        <name>Zn(2+)</name>
        <dbReference type="ChEBI" id="CHEBI:29105"/>
        <label>1</label>
    </ligand>
</feature>
<evidence type="ECO:0000256" key="1">
    <source>
        <dbReference type="ARBA" id="ARBA00004123"/>
    </source>
</evidence>
<dbReference type="OMA" id="MEFCDEC"/>
<keyword evidence="3 8" id="KW-0479">Metal-binding</keyword>
<evidence type="ECO:0000259" key="11">
    <source>
        <dbReference type="PROSITE" id="PS51133"/>
    </source>
</evidence>
<dbReference type="AlphaFoldDB" id="A0A061D292"/>
<dbReference type="EMBL" id="LK391708">
    <property type="protein sequence ID" value="CDR94871.1"/>
    <property type="molecule type" value="Genomic_DNA"/>
</dbReference>
<dbReference type="PIRSF" id="PIRSF005586">
    <property type="entry name" value="RNApol_RpoM"/>
    <property type="match status" value="1"/>
</dbReference>
<dbReference type="GO" id="GO:0003676">
    <property type="term" value="F:nucleic acid binding"/>
    <property type="evidence" value="ECO:0007669"/>
    <property type="project" value="InterPro"/>
</dbReference>
<keyword evidence="2 7" id="KW-0240">DNA-directed RNA polymerase</keyword>
<proteinExistence type="inferred from homology"/>
<comment type="similarity">
    <text evidence="7 10">Belongs to the archaeal rpoM/eukaryotic RPA12/RPB9/RPC11 RNA polymerase family.</text>
</comment>
<evidence type="ECO:0000256" key="7">
    <source>
        <dbReference type="PIRNR" id="PIRNR005586"/>
    </source>
</evidence>
<dbReference type="VEuPathDB" id="PiroplasmaDB:BBBOND_0200280"/>
<keyword evidence="5 8" id="KW-0862">Zinc</keyword>
<dbReference type="GO" id="GO:0003899">
    <property type="term" value="F:DNA-directed RNA polymerase activity"/>
    <property type="evidence" value="ECO:0007669"/>
    <property type="project" value="InterPro"/>
</dbReference>
<dbReference type="InterPro" id="IPR001222">
    <property type="entry name" value="Znf_TFIIS"/>
</dbReference>
<evidence type="ECO:0000256" key="8">
    <source>
        <dbReference type="PIRSR" id="PIRSR005586-1"/>
    </source>
</evidence>
<evidence type="ECO:0000256" key="4">
    <source>
        <dbReference type="ARBA" id="ARBA00022771"/>
    </source>
</evidence>
<feature type="domain" description="TFIIS-type" evidence="11">
    <location>
        <begin position="68"/>
        <end position="108"/>
    </location>
</feature>
<feature type="binding site" evidence="8">
    <location>
        <position position="100"/>
    </location>
    <ligand>
        <name>Zn(2+)</name>
        <dbReference type="ChEBI" id="CHEBI:29105"/>
        <label>2</label>
    </ligand>
</feature>
<feature type="binding site" evidence="8">
    <location>
        <position position="29"/>
    </location>
    <ligand>
        <name>Zn(2+)</name>
        <dbReference type="ChEBI" id="CHEBI:29105"/>
        <label>1</label>
    </ligand>
</feature>
<dbReference type="GO" id="GO:0008270">
    <property type="term" value="F:zinc ion binding"/>
    <property type="evidence" value="ECO:0007669"/>
    <property type="project" value="UniProtKB-KW"/>
</dbReference>
<dbReference type="OrthoDB" id="282152at2759"/>
<sequence length="109" mass="12680">MALFCPLCHSILYFTSKSQTSSCFACLRCSYELPVSRRFHKSTVYTQFEKEVPRSPHSANEFEHAPKIIAVCPSCHNKEAYFMSIQTRSADEPMTQFFVCTACRHRWKE</sequence>
<feature type="binding site" evidence="8">
    <location>
        <position position="5"/>
    </location>
    <ligand>
        <name>Zn(2+)</name>
        <dbReference type="ChEBI" id="CHEBI:29105"/>
        <label>1</label>
    </ligand>
</feature>
<dbReference type="PROSITE" id="PS00466">
    <property type="entry name" value="ZF_TFIIS_1"/>
    <property type="match status" value="1"/>
</dbReference>
<comment type="function">
    <text evidence="7">DNA-dependent RNA polymerase catalyzes the transcription of DNA into RNA using the four ribonucleoside triphosphates as substrates.</text>
</comment>
<dbReference type="InterPro" id="IPR012164">
    <property type="entry name" value="Rpa12/Rpb9/Rpc10/TFS"/>
</dbReference>
<keyword evidence="6 7" id="KW-0539">Nucleus</keyword>
<evidence type="ECO:0000256" key="2">
    <source>
        <dbReference type="ARBA" id="ARBA00022478"/>
    </source>
</evidence>
<dbReference type="Gene3D" id="2.20.25.10">
    <property type="match status" value="1"/>
</dbReference>
<dbReference type="GO" id="GO:0006386">
    <property type="term" value="P:termination of RNA polymerase III transcription"/>
    <property type="evidence" value="ECO:0007669"/>
    <property type="project" value="TreeGrafter"/>
</dbReference>
<evidence type="ECO:0000313" key="12">
    <source>
        <dbReference type="EMBL" id="CDR94871.1"/>
    </source>
</evidence>
<evidence type="ECO:0000256" key="3">
    <source>
        <dbReference type="ARBA" id="ARBA00022723"/>
    </source>
</evidence>
<dbReference type="InterPro" id="IPR001529">
    <property type="entry name" value="Zn_ribbon_RPB9"/>
</dbReference>
<dbReference type="Pfam" id="PF01096">
    <property type="entry name" value="Zn_ribbon_TFIIS"/>
    <property type="match status" value="1"/>
</dbReference>
<keyword evidence="4 9" id="KW-0863">Zinc-finger</keyword>
<feature type="zinc finger region" description="C4-type" evidence="9">
    <location>
        <begin position="5"/>
        <end position="29"/>
    </location>
</feature>
<dbReference type="GeneID" id="24563412"/>
<dbReference type="CDD" id="cd10509">
    <property type="entry name" value="Zn-ribbon_RPC11"/>
    <property type="match status" value="1"/>
</dbReference>
<feature type="binding site" evidence="8">
    <location>
        <position position="72"/>
    </location>
    <ligand>
        <name>Zn(2+)</name>
        <dbReference type="ChEBI" id="CHEBI:29105"/>
        <label>2</label>
    </ligand>
</feature>
<keyword evidence="13" id="KW-1185">Reference proteome</keyword>
<dbReference type="KEGG" id="bbig:BBBOND_0200280"/>
<dbReference type="InterPro" id="IPR034014">
    <property type="entry name" value="Zn_ribbon_RPC11_C"/>
</dbReference>
<comment type="subcellular location">
    <subcellularLocation>
        <location evidence="1 7">Nucleus</location>
    </subcellularLocation>
</comment>
<keyword evidence="7 10" id="KW-0804">Transcription</keyword>
<dbReference type="RefSeq" id="XP_012767057.1">
    <property type="nucleotide sequence ID" value="XM_012911603.1"/>
</dbReference>
<evidence type="ECO:0000313" key="13">
    <source>
        <dbReference type="Proteomes" id="UP000033188"/>
    </source>
</evidence>
<protein>
    <recommendedName>
        <fullName evidence="7">DNA-directed RNA polymerase subunit</fullName>
    </recommendedName>
</protein>
<dbReference type="Pfam" id="PF02150">
    <property type="entry name" value="Zn_ribbon_RPB9"/>
    <property type="match status" value="1"/>
</dbReference>
<dbReference type="PANTHER" id="PTHR11239:SF12">
    <property type="entry name" value="DNA-DIRECTED RNA POLYMERASE III SUBUNIT RPC10"/>
    <property type="match status" value="1"/>
</dbReference>
<dbReference type="STRING" id="5866.A0A061D292"/>
<evidence type="ECO:0000256" key="10">
    <source>
        <dbReference type="RuleBase" id="RU003474"/>
    </source>
</evidence>
<dbReference type="SMART" id="SM00440">
    <property type="entry name" value="ZnF_C2C2"/>
    <property type="match status" value="1"/>
</dbReference>
<dbReference type="PROSITE" id="PS51133">
    <property type="entry name" value="ZF_TFIIS_2"/>
    <property type="match status" value="1"/>
</dbReference>